<evidence type="ECO:0000313" key="3">
    <source>
        <dbReference type="Proteomes" id="UP000034182"/>
    </source>
</evidence>
<accession>A0A0G2FU64</accession>
<organism evidence="2 3">
    <name type="scientific">Diplodia seriata</name>
    <dbReference type="NCBI Taxonomy" id="420778"/>
    <lineage>
        <taxon>Eukaryota</taxon>
        <taxon>Fungi</taxon>
        <taxon>Dikarya</taxon>
        <taxon>Ascomycota</taxon>
        <taxon>Pezizomycotina</taxon>
        <taxon>Dothideomycetes</taxon>
        <taxon>Dothideomycetes incertae sedis</taxon>
        <taxon>Botryosphaeriales</taxon>
        <taxon>Botryosphaeriaceae</taxon>
        <taxon>Diplodia</taxon>
    </lineage>
</organism>
<dbReference type="EMBL" id="LAQI01000195">
    <property type="protein sequence ID" value="KKY15418.1"/>
    <property type="molecule type" value="Genomic_DNA"/>
</dbReference>
<evidence type="ECO:0000256" key="1">
    <source>
        <dbReference type="SAM" id="Phobius"/>
    </source>
</evidence>
<keyword evidence="1" id="KW-0472">Membrane</keyword>
<evidence type="ECO:0000313" key="2">
    <source>
        <dbReference type="EMBL" id="KKY15418.1"/>
    </source>
</evidence>
<comment type="caution">
    <text evidence="2">The sequence shown here is derived from an EMBL/GenBank/DDBJ whole genome shotgun (WGS) entry which is preliminary data.</text>
</comment>
<gene>
    <name evidence="2" type="ORF">UCDDS831_g07641</name>
</gene>
<reference evidence="2 3" key="1">
    <citation type="submission" date="2015-03" db="EMBL/GenBank/DDBJ databases">
        <authorList>
            <person name="Morales-Cruz A."/>
            <person name="Amrine K.C."/>
            <person name="Cantu D."/>
        </authorList>
    </citation>
    <scope>NUCLEOTIDE SEQUENCE [LARGE SCALE GENOMIC DNA]</scope>
    <source>
        <strain evidence="2">DS831</strain>
    </source>
</reference>
<name>A0A0G2FU64_9PEZI</name>
<keyword evidence="1" id="KW-1133">Transmembrane helix</keyword>
<keyword evidence="1" id="KW-0812">Transmembrane</keyword>
<dbReference type="AlphaFoldDB" id="A0A0G2FU64"/>
<dbReference type="Proteomes" id="UP000034182">
    <property type="component" value="Unassembled WGS sequence"/>
</dbReference>
<protein>
    <submittedName>
        <fullName evidence="2">Uncharacterized protein</fullName>
    </submittedName>
</protein>
<sequence>MSGDSLAISRRHAGNDLAELADQHLQHDLTAADRDALNSAARRFAVHTALGSLAGVALGAGLFMRTRSARTKLIMALNKPTTRPVEVHFQDGRIEKLPEISQLLDRTPLTDVAASLLFGAGGLFIGGELGTLSGAWSARRAIARDEDAKARIENAFRRFQADVLRKRAAELEKKAGRSPILENAKSVVGWK</sequence>
<reference evidence="2 3" key="2">
    <citation type="submission" date="2015-05" db="EMBL/GenBank/DDBJ databases">
        <title>Distinctive expansion of gene families associated with plant cell wall degradation and secondary metabolism in the genomes of grapevine trunk pathogens.</title>
        <authorList>
            <person name="Lawrence D.P."/>
            <person name="Travadon R."/>
            <person name="Rolshausen P.E."/>
            <person name="Baumgartner K."/>
        </authorList>
    </citation>
    <scope>NUCLEOTIDE SEQUENCE [LARGE SCALE GENOMIC DNA]</scope>
    <source>
        <strain evidence="2">DS831</strain>
    </source>
</reference>
<feature type="transmembrane region" description="Helical" evidence="1">
    <location>
        <begin position="44"/>
        <end position="64"/>
    </location>
</feature>
<proteinExistence type="predicted"/>